<reference evidence="2 3" key="1">
    <citation type="submission" date="2021-05" db="EMBL/GenBank/DDBJ databases">
        <title>Draft genomes of bacteria isolated from model marine particles.</title>
        <authorList>
            <person name="Datta M.S."/>
            <person name="Schwartzman J.A."/>
            <person name="Enke T.N."/>
            <person name="Saavedra J."/>
            <person name="Cermak N."/>
            <person name="Cordero O.X."/>
        </authorList>
    </citation>
    <scope>NUCLEOTIDE SEQUENCE [LARGE SCALE GENOMIC DNA]</scope>
    <source>
        <strain evidence="2 3">D2M19</strain>
    </source>
</reference>
<keyword evidence="1" id="KW-0472">Membrane</keyword>
<keyword evidence="1" id="KW-1133">Transmembrane helix</keyword>
<feature type="transmembrane region" description="Helical" evidence="1">
    <location>
        <begin position="112"/>
        <end position="133"/>
    </location>
</feature>
<keyword evidence="1" id="KW-0812">Transmembrane</keyword>
<keyword evidence="3" id="KW-1185">Reference proteome</keyword>
<dbReference type="Proteomes" id="UP000753376">
    <property type="component" value="Unassembled WGS sequence"/>
</dbReference>
<dbReference type="EMBL" id="JAHKPV010000004">
    <property type="protein sequence ID" value="MBU2873464.1"/>
    <property type="molecule type" value="Genomic_DNA"/>
</dbReference>
<protein>
    <submittedName>
        <fullName evidence="2">Uncharacterized protein</fullName>
    </submittedName>
</protein>
<evidence type="ECO:0000313" key="2">
    <source>
        <dbReference type="EMBL" id="MBU2873464.1"/>
    </source>
</evidence>
<dbReference type="RefSeq" id="WP_216007364.1">
    <property type="nucleotide sequence ID" value="NZ_JAHKPV010000004.1"/>
</dbReference>
<feature type="transmembrane region" description="Helical" evidence="1">
    <location>
        <begin position="6"/>
        <end position="29"/>
    </location>
</feature>
<sequence>MNKSFLIAWSYASEALLATLALGFLLLFYDAAQIANFLKPVAKDIAAYFSSVMFAASVAFLWTFYSKSDTPFSKWLYEKGAFTVYLTAYIVAVAIYALLFILLLVASKSSNVFFLVFTVWVLLIGIVNVYTFVRNVVGQLLLNMEFNRKHDK</sequence>
<feature type="transmembrane region" description="Helical" evidence="1">
    <location>
        <begin position="45"/>
        <end position="65"/>
    </location>
</feature>
<evidence type="ECO:0000313" key="3">
    <source>
        <dbReference type="Proteomes" id="UP000753376"/>
    </source>
</evidence>
<comment type="caution">
    <text evidence="2">The sequence shown here is derived from an EMBL/GenBank/DDBJ whole genome shotgun (WGS) entry which is preliminary data.</text>
</comment>
<feature type="transmembrane region" description="Helical" evidence="1">
    <location>
        <begin position="85"/>
        <end position="105"/>
    </location>
</feature>
<name>A0ABS6A5Z9_9GAMM</name>
<organism evidence="2 3">
    <name type="scientific">Marinobacter salexigens</name>
    <dbReference type="NCBI Taxonomy" id="1925763"/>
    <lineage>
        <taxon>Bacteria</taxon>
        <taxon>Pseudomonadati</taxon>
        <taxon>Pseudomonadota</taxon>
        <taxon>Gammaproteobacteria</taxon>
        <taxon>Pseudomonadales</taxon>
        <taxon>Marinobacteraceae</taxon>
        <taxon>Marinobacter</taxon>
    </lineage>
</organism>
<gene>
    <name evidence="2" type="ORF">KO508_05515</name>
</gene>
<proteinExistence type="predicted"/>
<evidence type="ECO:0000256" key="1">
    <source>
        <dbReference type="SAM" id="Phobius"/>
    </source>
</evidence>
<accession>A0ABS6A5Z9</accession>